<dbReference type="Proteomes" id="UP000681722">
    <property type="component" value="Unassembled WGS sequence"/>
</dbReference>
<dbReference type="EMBL" id="CAJOBC010012904">
    <property type="protein sequence ID" value="CAF4013795.1"/>
    <property type="molecule type" value="Genomic_DNA"/>
</dbReference>
<dbReference type="AlphaFoldDB" id="A0A814ZQU9"/>
<dbReference type="Proteomes" id="UP000663829">
    <property type="component" value="Unassembled WGS sequence"/>
</dbReference>
<evidence type="ECO:0000313" key="1">
    <source>
        <dbReference type="EMBL" id="CAF1247104.1"/>
    </source>
</evidence>
<protein>
    <submittedName>
        <fullName evidence="1">Uncharacterized protein</fullName>
    </submittedName>
</protein>
<dbReference type="EMBL" id="CAJNOQ010010260">
    <property type="protein sequence ID" value="CAF1247104.1"/>
    <property type="molecule type" value="Genomic_DNA"/>
</dbReference>
<reference evidence="1" key="1">
    <citation type="submission" date="2021-02" db="EMBL/GenBank/DDBJ databases">
        <authorList>
            <person name="Nowell W R."/>
        </authorList>
    </citation>
    <scope>NUCLEOTIDE SEQUENCE</scope>
</reference>
<accession>A0A814ZQU9</accession>
<keyword evidence="3" id="KW-1185">Reference proteome</keyword>
<comment type="caution">
    <text evidence="1">The sequence shown here is derived from an EMBL/GenBank/DDBJ whole genome shotgun (WGS) entry which is preliminary data.</text>
</comment>
<name>A0A814ZQU9_9BILA</name>
<proteinExistence type="predicted"/>
<sequence>MTTRKIGTSRAYYQLGLVPILPISSQAWYQSYQSPVRLGLVPILPISSQDWYQSYQSPVRIGTNPTNLQSGLVPSLTGTNPGLISLDAEQQSDINFIIWKNP</sequence>
<evidence type="ECO:0000313" key="3">
    <source>
        <dbReference type="Proteomes" id="UP000663829"/>
    </source>
</evidence>
<organism evidence="1 3">
    <name type="scientific">Didymodactylos carnosus</name>
    <dbReference type="NCBI Taxonomy" id="1234261"/>
    <lineage>
        <taxon>Eukaryota</taxon>
        <taxon>Metazoa</taxon>
        <taxon>Spiralia</taxon>
        <taxon>Gnathifera</taxon>
        <taxon>Rotifera</taxon>
        <taxon>Eurotatoria</taxon>
        <taxon>Bdelloidea</taxon>
        <taxon>Philodinida</taxon>
        <taxon>Philodinidae</taxon>
        <taxon>Didymodactylos</taxon>
    </lineage>
</organism>
<evidence type="ECO:0000313" key="2">
    <source>
        <dbReference type="EMBL" id="CAF4013795.1"/>
    </source>
</evidence>
<gene>
    <name evidence="1" type="ORF">GPM918_LOCUS25944</name>
    <name evidence="2" type="ORF">SRO942_LOCUS26010</name>
</gene>